<keyword evidence="5 6" id="KW-0326">Glycosidase</keyword>
<dbReference type="InterPro" id="IPR013780">
    <property type="entry name" value="Glyco_hydro_b"/>
</dbReference>
<organism evidence="8">
    <name type="scientific">Ascaris suum</name>
    <name type="common">Pig roundworm</name>
    <name type="synonym">Ascaris lumbricoides</name>
    <dbReference type="NCBI Taxonomy" id="6253"/>
    <lineage>
        <taxon>Eukaryota</taxon>
        <taxon>Metazoa</taxon>
        <taxon>Ecdysozoa</taxon>
        <taxon>Nematoda</taxon>
        <taxon>Chromadorea</taxon>
        <taxon>Rhabditida</taxon>
        <taxon>Spirurina</taxon>
        <taxon>Ascaridomorpha</taxon>
        <taxon>Ascaridoidea</taxon>
        <taxon>Ascarididae</taxon>
        <taxon>Ascaris</taxon>
    </lineage>
</organism>
<dbReference type="GO" id="GO:0004559">
    <property type="term" value="F:alpha-mannosidase activity"/>
    <property type="evidence" value="ECO:0007669"/>
    <property type="project" value="InterPro"/>
</dbReference>
<dbReference type="PANTHER" id="PTHR11607">
    <property type="entry name" value="ALPHA-MANNOSIDASE"/>
    <property type="match status" value="1"/>
</dbReference>
<dbReference type="GO" id="GO:0006491">
    <property type="term" value="P:N-glycan processing"/>
    <property type="evidence" value="ECO:0007669"/>
    <property type="project" value="TreeGrafter"/>
</dbReference>
<dbReference type="GO" id="GO:0046872">
    <property type="term" value="F:metal ion binding"/>
    <property type="evidence" value="ECO:0007669"/>
    <property type="project" value="UniProtKB-KW"/>
</dbReference>
<dbReference type="Gene3D" id="3.20.110.10">
    <property type="entry name" value="Glycoside hydrolase 38, N terminal domain"/>
    <property type="match status" value="1"/>
</dbReference>
<dbReference type="CDD" id="cd10809">
    <property type="entry name" value="GH38N_AMII_GMII_SfManIII_like"/>
    <property type="match status" value="1"/>
</dbReference>
<dbReference type="InterPro" id="IPR027291">
    <property type="entry name" value="Glyco_hydro_38_N_sf"/>
</dbReference>
<evidence type="ECO:0000256" key="3">
    <source>
        <dbReference type="ARBA" id="ARBA00022801"/>
    </source>
</evidence>
<dbReference type="SMART" id="SM00872">
    <property type="entry name" value="Alpha-mann_mid"/>
    <property type="match status" value="1"/>
</dbReference>
<dbReference type="Gene3D" id="1.20.1270.50">
    <property type="entry name" value="Glycoside hydrolase family 38, central domain"/>
    <property type="match status" value="1"/>
</dbReference>
<evidence type="ECO:0000256" key="1">
    <source>
        <dbReference type="ARBA" id="ARBA00009792"/>
    </source>
</evidence>
<dbReference type="InterPro" id="IPR037094">
    <property type="entry name" value="Glyco_hydro_38_cen_sf"/>
</dbReference>
<feature type="domain" description="Glycoside hydrolase family 38 central" evidence="7">
    <location>
        <begin position="464"/>
        <end position="545"/>
    </location>
</feature>
<dbReference type="Gene3D" id="2.60.40.1180">
    <property type="entry name" value="Golgi alpha-mannosidase II"/>
    <property type="match status" value="1"/>
</dbReference>
<reference evidence="8" key="1">
    <citation type="journal article" date="2011" name="Genome Res.">
        <title>Deep small RNA sequencing from the nematode Ascaris reveals conservation, functional diversification, and novel developmental profiles.</title>
        <authorList>
            <person name="Wang J."/>
            <person name="Czech B."/>
            <person name="Crunk A."/>
            <person name="Wallace A."/>
            <person name="Mitreva M."/>
            <person name="Hannon G.J."/>
            <person name="Davis R.E."/>
        </authorList>
    </citation>
    <scope>NUCLEOTIDE SEQUENCE</scope>
</reference>
<dbReference type="Gene3D" id="2.70.98.30">
    <property type="entry name" value="Golgi alpha-mannosidase II, domain 4"/>
    <property type="match status" value="1"/>
</dbReference>
<dbReference type="Pfam" id="PF01074">
    <property type="entry name" value="Glyco_hydro_38N"/>
    <property type="match status" value="1"/>
</dbReference>
<dbReference type="SUPFAM" id="SSF88713">
    <property type="entry name" value="Glycoside hydrolase/deacetylase"/>
    <property type="match status" value="1"/>
</dbReference>
<sequence length="1083" mass="124039">MSIAYMLIIFTRRKLKYVLIVAIAIALAIYCIAESDGVSRHNSPYRRWNARMGKSIQNTETKSESPIAKLEDLVGQIQHSPDYYEEEKNAREANKCDQQYPTEAITDFNTFEMYKNGIASNLNPPLKKPRTKVNKQPLEVFLLPMTHVDPGWLETFDSYTKDTNRILDNMLIFLKTHPKMRFMWCEVVFFERWWRHLNDTQKADVRQFVTSGQLEMASGSWVMTDEANPYFPVTIDNIVEGQQFIFRELGAKAKVIWSNDPFGYGPSVPYLFTKTGIKLAVINRIHHGMKNYLQELRAVPFKWRQYFDARGESDVYTHVLPYAHYDILNSCGPVASVCCEFDFKRLTHHMCPFKKPTVITKENVVERAALLEDQLMKLSNLYESNKLLIMWGDDFRYNMLEEWYQQYDNLSPIFDQINSWNRTHIRFGTFIDYFTALQQFNIDNAINAVTLTGDFFPYQCAIGDIWTGYYTTRPFYKKQGRQLHALIRAADLATTNMIQKLSDDERKWLNDKLTFARRNLSLFQHHDAITGTSKKHVMSNYAQLLFESMKAVATCLAKVVSIENMMDFEINEIPLQYNQIASKKLILIEPDAIVSLAVYNSVERRRFETISLVVSTYMVRVMHGGKTIQAQIEPFVDPHSGSLTSHFNLIFHADLSPLSTSIFTIIADEKHHETFIAEVAYVNDRHEEVVIRPEDFAKSFNVKLVKPDEFFIETDAVRTTHSPENGLINTIRTKSVGEMEFAQTIDHYVNSGGGPYIMQQSGPAVAFNLSGLSRFIIKGPLQQSVYIHSTNFLQRTTVRNVPGNIGEQLHIAMRVDIRRFAQTELITRFNTGLDGNSTVFYTDSNGLQLLRRKYNEAVPVKANYYPMPTSLMLQDRSRRISIVSDVEHGATLYSTTTPEIMLDRILLHDDGKGLGPGDDSILNDVRPVEIGFTIIFERVDESQTLPEHFAYNTLLAHLALQSLLYKPIVLTSRGNPPSIPPSSLRSFPCDLQLITCRPIAPHLNQRLLILHRPGIDCSSKESGPCPSIDFTKALRSYLKSIGALKVQKTTLNGIEKIGDEELINAMKLHIEPMDFATFIVTFI</sequence>
<dbReference type="EMBL" id="JI165064">
    <property type="protein sequence ID" value="ADY40773.1"/>
    <property type="molecule type" value="mRNA"/>
</dbReference>
<dbReference type="GO" id="GO:0000139">
    <property type="term" value="C:Golgi membrane"/>
    <property type="evidence" value="ECO:0007669"/>
    <property type="project" value="TreeGrafter"/>
</dbReference>
<keyword evidence="3 6" id="KW-0378">Hydrolase</keyword>
<dbReference type="GO" id="GO:0006013">
    <property type="term" value="P:mannose metabolic process"/>
    <property type="evidence" value="ECO:0007669"/>
    <property type="project" value="InterPro"/>
</dbReference>
<dbReference type="FunFam" id="3.20.110.10:FF:000010">
    <property type="entry name" value="Alpha-mannosidase"/>
    <property type="match status" value="1"/>
</dbReference>
<dbReference type="InterPro" id="IPR011330">
    <property type="entry name" value="Glyco_hydro/deAcase_b/a-brl"/>
</dbReference>
<dbReference type="AlphaFoldDB" id="F1KSB9"/>
<keyword evidence="2 6" id="KW-0479">Metal-binding</keyword>
<name>F1KSB9_ASCSU</name>
<dbReference type="InterPro" id="IPR028995">
    <property type="entry name" value="Glyco_hydro_57/38_cen_sf"/>
</dbReference>
<dbReference type="EC" id="3.2.1.-" evidence="6"/>
<comment type="cofactor">
    <cofactor evidence="6">
        <name>Zn(2+)</name>
        <dbReference type="ChEBI" id="CHEBI:29105"/>
    </cofactor>
    <text evidence="6">Binds 1 zinc ion per subunit.</text>
</comment>
<dbReference type="SUPFAM" id="SSF88688">
    <property type="entry name" value="Families 57/38 glycoside transferase middle domain"/>
    <property type="match status" value="1"/>
</dbReference>
<evidence type="ECO:0000256" key="5">
    <source>
        <dbReference type="ARBA" id="ARBA00023295"/>
    </source>
</evidence>
<protein>
    <recommendedName>
        <fullName evidence="6">Alpha-mannosidase</fullName>
        <ecNumber evidence="6">3.2.1.-</ecNumber>
    </recommendedName>
</protein>
<evidence type="ECO:0000256" key="2">
    <source>
        <dbReference type="ARBA" id="ARBA00022723"/>
    </source>
</evidence>
<dbReference type="InterPro" id="IPR011682">
    <property type="entry name" value="Glyco_hydro_38_C"/>
</dbReference>
<evidence type="ECO:0000256" key="6">
    <source>
        <dbReference type="RuleBase" id="RU361199"/>
    </source>
</evidence>
<accession>F1KSB9</accession>
<dbReference type="PANTHER" id="PTHR11607:SF71">
    <property type="entry name" value="ALPHA-MANNOSIDASE"/>
    <property type="match status" value="1"/>
</dbReference>
<dbReference type="InterPro" id="IPR015341">
    <property type="entry name" value="Glyco_hydro_38_cen"/>
</dbReference>
<dbReference type="Pfam" id="PF07748">
    <property type="entry name" value="Glyco_hydro_38C"/>
    <property type="match status" value="1"/>
</dbReference>
<evidence type="ECO:0000256" key="4">
    <source>
        <dbReference type="ARBA" id="ARBA00022833"/>
    </source>
</evidence>
<keyword evidence="4 6" id="KW-0862">Zinc</keyword>
<dbReference type="Pfam" id="PF09261">
    <property type="entry name" value="Alpha-mann_mid"/>
    <property type="match status" value="1"/>
</dbReference>
<dbReference type="GO" id="GO:0030246">
    <property type="term" value="F:carbohydrate binding"/>
    <property type="evidence" value="ECO:0007669"/>
    <property type="project" value="InterPro"/>
</dbReference>
<evidence type="ECO:0000259" key="7">
    <source>
        <dbReference type="SMART" id="SM00872"/>
    </source>
</evidence>
<dbReference type="InterPro" id="IPR000602">
    <property type="entry name" value="Glyco_hydro_38_N"/>
</dbReference>
<dbReference type="InterPro" id="IPR050843">
    <property type="entry name" value="Glycosyl_Hydrlase_38"/>
</dbReference>
<comment type="similarity">
    <text evidence="1 6">Belongs to the glycosyl hydrolase 38 family.</text>
</comment>
<dbReference type="InterPro" id="IPR011013">
    <property type="entry name" value="Gal_mutarotase_sf_dom"/>
</dbReference>
<evidence type="ECO:0000313" key="8">
    <source>
        <dbReference type="EMBL" id="ADY40773.1"/>
    </source>
</evidence>
<proteinExistence type="evidence at transcript level"/>
<dbReference type="SUPFAM" id="SSF74650">
    <property type="entry name" value="Galactose mutarotase-like"/>
    <property type="match status" value="1"/>
</dbReference>